<dbReference type="SMART" id="SM00980">
    <property type="entry name" value="THAP"/>
    <property type="match status" value="1"/>
</dbReference>
<name>A0A7M7N969_STRPU</name>
<sequence>MPSCVAFNCSNRKHKGCGKTFHRFPHRNPALLTDWLVKIRRDCWVPKQCSLICSDHFEEKCFDKTGQTTRLRADAVPTIFRFPAHLIKTTKERKSPFPRDYQESEKNVLAPDTCSTNHPCSSSVPCDSTPSRPQPEKELLAPDTSHRPQDITNNPQTPVKKKSSLQDHSYCVEQSPRTIKRKLDKLFDVATSFQKRLRSSQAKSRRLRKKVDSLQEVVRALEKKKFLSENGVEILMKTCDVPAEIMKRMVKRRKTGTTTKEKYHPSLRSFALTLHFYSAKAYRYVRKIFDLQLPHPSVIRKWYSSIDGNPGFTDEAFRTLEIKVKEARESGHELQCSLMLDEMAIKKLVQWDGHKFHGYVDTGTDNTDDTNPVASDALVFMVVALNGSWKLPVAYFLIHGMSGVERANLIEQCLC</sequence>
<dbReference type="OMA" id="ETICNTE"/>
<keyword evidence="6" id="KW-0175">Coiled coil</keyword>
<evidence type="ECO:0000259" key="8">
    <source>
        <dbReference type="PROSITE" id="PS50950"/>
    </source>
</evidence>
<dbReference type="InParanoid" id="A0A7M7N969"/>
<dbReference type="Proteomes" id="UP000007110">
    <property type="component" value="Unassembled WGS sequence"/>
</dbReference>
<keyword evidence="1" id="KW-0479">Metal-binding</keyword>
<keyword evidence="10" id="KW-1185">Reference proteome</keyword>
<evidence type="ECO:0000313" key="10">
    <source>
        <dbReference type="Proteomes" id="UP000007110"/>
    </source>
</evidence>
<dbReference type="Pfam" id="PF21787">
    <property type="entry name" value="TNP-like_RNaseH_N"/>
    <property type="match status" value="1"/>
</dbReference>
<evidence type="ECO:0000256" key="6">
    <source>
        <dbReference type="SAM" id="Coils"/>
    </source>
</evidence>
<dbReference type="KEGG" id="spu:100893527"/>
<proteinExistence type="predicted"/>
<dbReference type="Pfam" id="PF12017">
    <property type="entry name" value="Tnp_P_element"/>
    <property type="match status" value="1"/>
</dbReference>
<dbReference type="GO" id="GO:0003677">
    <property type="term" value="F:DNA binding"/>
    <property type="evidence" value="ECO:0007669"/>
    <property type="project" value="UniProtKB-UniRule"/>
</dbReference>
<dbReference type="PANTHER" id="PTHR47577">
    <property type="entry name" value="THAP DOMAIN-CONTAINING PROTEIN 6"/>
    <property type="match status" value="1"/>
</dbReference>
<accession>A0A7M7N969</accession>
<evidence type="ECO:0000256" key="5">
    <source>
        <dbReference type="PROSITE-ProRule" id="PRU00309"/>
    </source>
</evidence>
<feature type="compositionally biased region" description="Basic and acidic residues" evidence="7">
    <location>
        <begin position="134"/>
        <end position="149"/>
    </location>
</feature>
<feature type="region of interest" description="Disordered" evidence="7">
    <location>
        <begin position="91"/>
        <end position="173"/>
    </location>
</feature>
<reference evidence="9" key="2">
    <citation type="submission" date="2021-01" db="UniProtKB">
        <authorList>
            <consortium name="EnsemblMetazoa"/>
        </authorList>
    </citation>
    <scope>IDENTIFICATION</scope>
</reference>
<dbReference type="SUPFAM" id="SSF57716">
    <property type="entry name" value="Glucocorticoid receptor-like (DNA-binding domain)"/>
    <property type="match status" value="1"/>
</dbReference>
<feature type="compositionally biased region" description="Polar residues" evidence="7">
    <location>
        <begin position="113"/>
        <end position="131"/>
    </location>
</feature>
<protein>
    <recommendedName>
        <fullName evidence="8">THAP-type domain-containing protein</fullName>
    </recommendedName>
</protein>
<dbReference type="PANTHER" id="PTHR47577:SF1">
    <property type="entry name" value="THAP DOMAIN-CONTAINING PROTEIN 6"/>
    <property type="match status" value="1"/>
</dbReference>
<keyword evidence="3" id="KW-0862">Zinc</keyword>
<dbReference type="OrthoDB" id="7312725at2759"/>
<evidence type="ECO:0000256" key="4">
    <source>
        <dbReference type="ARBA" id="ARBA00023125"/>
    </source>
</evidence>
<dbReference type="GO" id="GO:0008270">
    <property type="term" value="F:zinc ion binding"/>
    <property type="evidence" value="ECO:0007669"/>
    <property type="project" value="UniProtKB-KW"/>
</dbReference>
<dbReference type="InterPro" id="IPR021896">
    <property type="entry name" value="THAP9-like_HTH"/>
</dbReference>
<evidence type="ECO:0000256" key="7">
    <source>
        <dbReference type="SAM" id="MobiDB-lite"/>
    </source>
</evidence>
<dbReference type="EnsemblMetazoa" id="XM_030976371">
    <property type="protein sequence ID" value="XP_030832231"/>
    <property type="gene ID" value="LOC100893527"/>
</dbReference>
<dbReference type="AlphaFoldDB" id="A0A7M7N969"/>
<dbReference type="InterPro" id="IPR006612">
    <property type="entry name" value="THAP_Znf"/>
</dbReference>
<feature type="domain" description="THAP-type" evidence="8">
    <location>
        <begin position="1"/>
        <end position="80"/>
    </location>
</feature>
<dbReference type="PROSITE" id="PS50950">
    <property type="entry name" value="ZF_THAP"/>
    <property type="match status" value="1"/>
</dbReference>
<evidence type="ECO:0000313" key="9">
    <source>
        <dbReference type="EnsemblMetazoa" id="XP_030832231"/>
    </source>
</evidence>
<reference evidence="10" key="1">
    <citation type="submission" date="2015-02" db="EMBL/GenBank/DDBJ databases">
        <title>Genome sequencing for Strongylocentrotus purpuratus.</title>
        <authorList>
            <person name="Murali S."/>
            <person name="Liu Y."/>
            <person name="Vee V."/>
            <person name="English A."/>
            <person name="Wang M."/>
            <person name="Skinner E."/>
            <person name="Han Y."/>
            <person name="Muzny D.M."/>
            <person name="Worley K.C."/>
            <person name="Gibbs R.A."/>
        </authorList>
    </citation>
    <scope>NUCLEOTIDE SEQUENCE</scope>
</reference>
<keyword evidence="2 5" id="KW-0863">Zinc-finger</keyword>
<evidence type="ECO:0000256" key="2">
    <source>
        <dbReference type="ARBA" id="ARBA00022771"/>
    </source>
</evidence>
<dbReference type="Pfam" id="PF05485">
    <property type="entry name" value="THAP"/>
    <property type="match status" value="1"/>
</dbReference>
<evidence type="ECO:0000256" key="1">
    <source>
        <dbReference type="ARBA" id="ARBA00022723"/>
    </source>
</evidence>
<dbReference type="RefSeq" id="XP_030832231.1">
    <property type="nucleotide sequence ID" value="XM_030976371.1"/>
</dbReference>
<keyword evidence="4 5" id="KW-0238">DNA-binding</keyword>
<dbReference type="InterPro" id="IPR048365">
    <property type="entry name" value="TNP-like_RNaseH_N"/>
</dbReference>
<organism evidence="9 10">
    <name type="scientific">Strongylocentrotus purpuratus</name>
    <name type="common">Purple sea urchin</name>
    <dbReference type="NCBI Taxonomy" id="7668"/>
    <lineage>
        <taxon>Eukaryota</taxon>
        <taxon>Metazoa</taxon>
        <taxon>Echinodermata</taxon>
        <taxon>Eleutherozoa</taxon>
        <taxon>Echinozoa</taxon>
        <taxon>Echinoidea</taxon>
        <taxon>Euechinoidea</taxon>
        <taxon>Echinacea</taxon>
        <taxon>Camarodonta</taxon>
        <taxon>Echinidea</taxon>
        <taxon>Strongylocentrotidae</taxon>
        <taxon>Strongylocentrotus</taxon>
    </lineage>
</organism>
<evidence type="ECO:0000256" key="3">
    <source>
        <dbReference type="ARBA" id="ARBA00022833"/>
    </source>
</evidence>
<dbReference type="GeneID" id="100893527"/>
<dbReference type="SMART" id="SM00692">
    <property type="entry name" value="DM3"/>
    <property type="match status" value="1"/>
</dbReference>
<feature type="coiled-coil region" evidence="6">
    <location>
        <begin position="197"/>
        <end position="224"/>
    </location>
</feature>
<feature type="compositionally biased region" description="Basic and acidic residues" evidence="7">
    <location>
        <begin position="91"/>
        <end position="106"/>
    </location>
</feature>